<evidence type="ECO:0000313" key="4">
    <source>
        <dbReference type="Proteomes" id="UP001267878"/>
    </source>
</evidence>
<name>A0ABU1VPQ5_9GAMM</name>
<reference evidence="3 4" key="1">
    <citation type="submission" date="2023-07" db="EMBL/GenBank/DDBJ databases">
        <title>Sorghum-associated microbial communities from plants grown in Nebraska, USA.</title>
        <authorList>
            <person name="Schachtman D."/>
        </authorList>
    </citation>
    <scope>NUCLEOTIDE SEQUENCE [LARGE SCALE GENOMIC DNA]</scope>
    <source>
        <strain evidence="3 4">BE187</strain>
    </source>
</reference>
<evidence type="ECO:0000256" key="1">
    <source>
        <dbReference type="SAM" id="MobiDB-lite"/>
    </source>
</evidence>
<dbReference type="InterPro" id="IPR007298">
    <property type="entry name" value="Cu-R_lipoprotein_NlpE"/>
</dbReference>
<dbReference type="PROSITE" id="PS51257">
    <property type="entry name" value="PROKAR_LIPOPROTEIN"/>
    <property type="match status" value="1"/>
</dbReference>
<keyword evidence="4" id="KW-1185">Reference proteome</keyword>
<protein>
    <submittedName>
        <fullName evidence="3">Copper homeostasis protein (Lipoprotein)</fullName>
    </submittedName>
</protein>
<feature type="chain" id="PRO_5046471289" evidence="2">
    <location>
        <begin position="26"/>
        <end position="168"/>
    </location>
</feature>
<keyword evidence="2" id="KW-0732">Signal</keyword>
<comment type="caution">
    <text evidence="3">The sequence shown here is derived from an EMBL/GenBank/DDBJ whole genome shotgun (WGS) entry which is preliminary data.</text>
</comment>
<dbReference type="RefSeq" id="WP_310053255.1">
    <property type="nucleotide sequence ID" value="NZ_JAVDVW010000001.1"/>
</dbReference>
<dbReference type="Gene3D" id="2.40.128.640">
    <property type="match status" value="1"/>
</dbReference>
<dbReference type="Pfam" id="PF04170">
    <property type="entry name" value="NlpE"/>
    <property type="match status" value="1"/>
</dbReference>
<sequence length="168" mass="17464">MNRKLLLLAVVATLAVAACKPQAPAEPVAPAAPAEPAAPAAPAPVAVESAPATTAADVPFDIKGFAGTFTGTLPCADCPGIDTRIMLDADGSYTLHEVYQGKGNEFDGEGTWTAQENGKRIRLDPNSKSQQDRLYAVTSSDQIDALDSAGMPIESTHSTTLKREAAKQ</sequence>
<dbReference type="Proteomes" id="UP001267878">
    <property type="component" value="Unassembled WGS sequence"/>
</dbReference>
<accession>A0ABU1VPQ5</accession>
<gene>
    <name evidence="3" type="ORF">J2X04_001435</name>
</gene>
<feature type="signal peptide" evidence="2">
    <location>
        <begin position="1"/>
        <end position="25"/>
    </location>
</feature>
<proteinExistence type="predicted"/>
<dbReference type="EMBL" id="JAVDVW010000001">
    <property type="protein sequence ID" value="MDR7099088.1"/>
    <property type="molecule type" value="Genomic_DNA"/>
</dbReference>
<organism evidence="3 4">
    <name type="scientific">Agrilutibacter niabensis</name>
    <dbReference type="NCBI Taxonomy" id="380628"/>
    <lineage>
        <taxon>Bacteria</taxon>
        <taxon>Pseudomonadati</taxon>
        <taxon>Pseudomonadota</taxon>
        <taxon>Gammaproteobacteria</taxon>
        <taxon>Lysobacterales</taxon>
        <taxon>Lysobacteraceae</taxon>
        <taxon>Agrilutibacter</taxon>
    </lineage>
</organism>
<evidence type="ECO:0000256" key="2">
    <source>
        <dbReference type="SAM" id="SignalP"/>
    </source>
</evidence>
<feature type="region of interest" description="Disordered" evidence="1">
    <location>
        <begin position="146"/>
        <end position="168"/>
    </location>
</feature>
<evidence type="ECO:0000313" key="3">
    <source>
        <dbReference type="EMBL" id="MDR7099088.1"/>
    </source>
</evidence>